<evidence type="ECO:0000313" key="3">
    <source>
        <dbReference type="Proteomes" id="UP000295722"/>
    </source>
</evidence>
<gene>
    <name evidence="2" type="ORF">EYW47_05760</name>
</gene>
<dbReference type="Gene3D" id="1.10.260.40">
    <property type="entry name" value="lambda repressor-like DNA-binding domains"/>
    <property type="match status" value="1"/>
</dbReference>
<organism evidence="2 3">
    <name type="scientific">Paraburkholderia silviterrae</name>
    <dbReference type="NCBI Taxonomy" id="2528715"/>
    <lineage>
        <taxon>Bacteria</taxon>
        <taxon>Pseudomonadati</taxon>
        <taxon>Pseudomonadota</taxon>
        <taxon>Betaproteobacteria</taxon>
        <taxon>Burkholderiales</taxon>
        <taxon>Burkholderiaceae</taxon>
        <taxon>Paraburkholderia</taxon>
    </lineage>
</organism>
<proteinExistence type="predicted"/>
<dbReference type="GO" id="GO:0003677">
    <property type="term" value="F:DNA binding"/>
    <property type="evidence" value="ECO:0007669"/>
    <property type="project" value="InterPro"/>
</dbReference>
<dbReference type="OrthoDB" id="6446140at2"/>
<evidence type="ECO:0000256" key="1">
    <source>
        <dbReference type="SAM" id="MobiDB-lite"/>
    </source>
</evidence>
<sequence>MSPAHRKEFAKRCGTTYAFLRNVMYGQRIAGEKLCVRIERESGLVVTRRDLRPDDWYEIWPELADQQSVASSDDVQPPTGGAPNGEATK</sequence>
<keyword evidence="3" id="KW-1185">Reference proteome</keyword>
<name>A0A4R5MFX5_9BURK</name>
<accession>A0A4R5MFX5</accession>
<dbReference type="EMBL" id="SMRP01000002">
    <property type="protein sequence ID" value="TDG25673.1"/>
    <property type="molecule type" value="Genomic_DNA"/>
</dbReference>
<comment type="caution">
    <text evidence="2">The sequence shown here is derived from an EMBL/GenBank/DDBJ whole genome shotgun (WGS) entry which is preliminary data.</text>
</comment>
<feature type="region of interest" description="Disordered" evidence="1">
    <location>
        <begin position="66"/>
        <end position="89"/>
    </location>
</feature>
<dbReference type="InterPro" id="IPR010982">
    <property type="entry name" value="Lambda_DNA-bd_dom_sf"/>
</dbReference>
<evidence type="ECO:0000313" key="2">
    <source>
        <dbReference type="EMBL" id="TDG25673.1"/>
    </source>
</evidence>
<reference evidence="2 3" key="1">
    <citation type="submission" date="2019-03" db="EMBL/GenBank/DDBJ databases">
        <title>Paraburkholderia sp. 4M-K11, isolated from subtropical forest soil.</title>
        <authorList>
            <person name="Gao Z.-H."/>
            <person name="Qiu L.-H."/>
        </authorList>
    </citation>
    <scope>NUCLEOTIDE SEQUENCE [LARGE SCALE GENOMIC DNA]</scope>
    <source>
        <strain evidence="2 3">4M-K11</strain>
    </source>
</reference>
<dbReference type="Proteomes" id="UP000295722">
    <property type="component" value="Unassembled WGS sequence"/>
</dbReference>
<protein>
    <submittedName>
        <fullName evidence="2">Cro/Cl family transcriptional regulator</fullName>
    </submittedName>
</protein>
<dbReference type="AlphaFoldDB" id="A0A4R5MFX5"/>